<dbReference type="AlphaFoldDB" id="A0A516H243"/>
<dbReference type="HAMAP" id="MF_00135">
    <property type="entry name" value="PRAI"/>
    <property type="match status" value="1"/>
</dbReference>
<evidence type="ECO:0000259" key="11">
    <source>
        <dbReference type="Pfam" id="PF00697"/>
    </source>
</evidence>
<evidence type="ECO:0000313" key="12">
    <source>
        <dbReference type="EMBL" id="QDO97844.1"/>
    </source>
</evidence>
<evidence type="ECO:0000256" key="10">
    <source>
        <dbReference type="HAMAP-Rule" id="MF_00135"/>
    </source>
</evidence>
<dbReference type="Gene3D" id="3.20.20.70">
    <property type="entry name" value="Aldolase class I"/>
    <property type="match status" value="1"/>
</dbReference>
<evidence type="ECO:0000256" key="2">
    <source>
        <dbReference type="ARBA" id="ARBA00004664"/>
    </source>
</evidence>
<name>A0A516H243_9PROT</name>
<dbReference type="FunFam" id="3.20.20.70:FF:000075">
    <property type="entry name" value="Tryptophan biosynthesis protein TRP1"/>
    <property type="match status" value="1"/>
</dbReference>
<dbReference type="UniPathway" id="UPA00035">
    <property type="reaction ID" value="UER00042"/>
</dbReference>
<dbReference type="EC" id="5.3.1.24" evidence="4 10"/>
<dbReference type="SUPFAM" id="SSF51366">
    <property type="entry name" value="Ribulose-phoshate binding barrel"/>
    <property type="match status" value="1"/>
</dbReference>
<dbReference type="InterPro" id="IPR044643">
    <property type="entry name" value="TrpF_fam"/>
</dbReference>
<evidence type="ECO:0000256" key="3">
    <source>
        <dbReference type="ARBA" id="ARBA00007571"/>
    </source>
</evidence>
<dbReference type="InterPro" id="IPR013785">
    <property type="entry name" value="Aldolase_TIM"/>
</dbReference>
<keyword evidence="7 10" id="KW-0822">Tryptophan biosynthesis</keyword>
<feature type="domain" description="N-(5'phosphoribosyl) anthranilate isomerase (PRAI)" evidence="11">
    <location>
        <begin position="6"/>
        <end position="209"/>
    </location>
</feature>
<keyword evidence="6 10" id="KW-0028">Amino-acid biosynthesis</keyword>
<keyword evidence="9 10" id="KW-0413">Isomerase</keyword>
<dbReference type="NCBIfam" id="NF002298">
    <property type="entry name" value="PRK01222.1-4"/>
    <property type="match status" value="1"/>
</dbReference>
<evidence type="ECO:0000256" key="8">
    <source>
        <dbReference type="ARBA" id="ARBA00023141"/>
    </source>
</evidence>
<dbReference type="PANTHER" id="PTHR42894:SF1">
    <property type="entry name" value="N-(5'-PHOSPHORIBOSYL)ANTHRANILATE ISOMERASE"/>
    <property type="match status" value="1"/>
</dbReference>
<gene>
    <name evidence="10" type="primary">trpF</name>
    <name evidence="12" type="ORF">FNB15_11455</name>
</gene>
<evidence type="ECO:0000256" key="4">
    <source>
        <dbReference type="ARBA" id="ARBA00012572"/>
    </source>
</evidence>
<comment type="similarity">
    <text evidence="3 10">Belongs to the TrpF family.</text>
</comment>
<dbReference type="CDD" id="cd00405">
    <property type="entry name" value="PRAI"/>
    <property type="match status" value="1"/>
</dbReference>
<reference evidence="12 13" key="1">
    <citation type="submission" date="2019-07" db="EMBL/GenBank/DDBJ databases">
        <title>Genome sequencing for Ferrovibrio sp. K5.</title>
        <authorList>
            <person name="Park S.-J."/>
        </authorList>
    </citation>
    <scope>NUCLEOTIDE SEQUENCE [LARGE SCALE GENOMIC DNA]</scope>
    <source>
        <strain evidence="12 13">K5</strain>
    </source>
</reference>
<evidence type="ECO:0000313" key="13">
    <source>
        <dbReference type="Proteomes" id="UP000317496"/>
    </source>
</evidence>
<organism evidence="12 13">
    <name type="scientific">Ferrovibrio terrae</name>
    <dbReference type="NCBI Taxonomy" id="2594003"/>
    <lineage>
        <taxon>Bacteria</taxon>
        <taxon>Pseudomonadati</taxon>
        <taxon>Pseudomonadota</taxon>
        <taxon>Alphaproteobacteria</taxon>
        <taxon>Rhodospirillales</taxon>
        <taxon>Rhodospirillaceae</taxon>
        <taxon>Ferrovibrio</taxon>
    </lineage>
</organism>
<dbReference type="InterPro" id="IPR001240">
    <property type="entry name" value="PRAI_dom"/>
</dbReference>
<evidence type="ECO:0000256" key="9">
    <source>
        <dbReference type="ARBA" id="ARBA00023235"/>
    </source>
</evidence>
<accession>A0A516H243</accession>
<dbReference type="RefSeq" id="WP_144068825.1">
    <property type="nucleotide sequence ID" value="NZ_CP041636.1"/>
</dbReference>
<protein>
    <recommendedName>
        <fullName evidence="5 10">N-(5'-phosphoribosyl)anthranilate isomerase</fullName>
        <shortName evidence="10">PRAI</shortName>
        <ecNumber evidence="4 10">5.3.1.24</ecNumber>
    </recommendedName>
</protein>
<dbReference type="Pfam" id="PF00697">
    <property type="entry name" value="PRAI"/>
    <property type="match status" value="1"/>
</dbReference>
<evidence type="ECO:0000256" key="5">
    <source>
        <dbReference type="ARBA" id="ARBA00022272"/>
    </source>
</evidence>
<dbReference type="OrthoDB" id="9796196at2"/>
<dbReference type="InterPro" id="IPR011060">
    <property type="entry name" value="RibuloseP-bd_barrel"/>
</dbReference>
<sequence length="214" mass="22880">MPLFTKICGLTDAAAVEAAVTHGADMVGFVFYPSSPRNLGAEQAETLLHNVPSGIDRVGLFVDPETDFLDQILAKARLDLLQLHGDETPERCRAISVYFGLPIIKAIKVSTKADLKMAKDYEDAVDWLMFDARPAADGVALPGGNGKAFDWTILKGAEFKRPWLLAGGLTPDNLSQAVQQSGASAVDVSSGVESAPGQKDPAKIRAFLDAARRL</sequence>
<dbReference type="EMBL" id="CP041636">
    <property type="protein sequence ID" value="QDO97844.1"/>
    <property type="molecule type" value="Genomic_DNA"/>
</dbReference>
<dbReference type="Proteomes" id="UP000317496">
    <property type="component" value="Chromosome"/>
</dbReference>
<dbReference type="KEGG" id="fer:FNB15_11455"/>
<evidence type="ECO:0000256" key="6">
    <source>
        <dbReference type="ARBA" id="ARBA00022605"/>
    </source>
</evidence>
<keyword evidence="8 10" id="KW-0057">Aromatic amino acid biosynthesis</keyword>
<proteinExistence type="inferred from homology"/>
<evidence type="ECO:0000256" key="1">
    <source>
        <dbReference type="ARBA" id="ARBA00001164"/>
    </source>
</evidence>
<comment type="catalytic activity">
    <reaction evidence="1 10">
        <text>N-(5-phospho-beta-D-ribosyl)anthranilate = 1-(2-carboxyphenylamino)-1-deoxy-D-ribulose 5-phosphate</text>
        <dbReference type="Rhea" id="RHEA:21540"/>
        <dbReference type="ChEBI" id="CHEBI:18277"/>
        <dbReference type="ChEBI" id="CHEBI:58613"/>
        <dbReference type="EC" id="5.3.1.24"/>
    </reaction>
</comment>
<dbReference type="PANTHER" id="PTHR42894">
    <property type="entry name" value="N-(5'-PHOSPHORIBOSYL)ANTHRANILATE ISOMERASE"/>
    <property type="match status" value="1"/>
</dbReference>
<dbReference type="NCBIfam" id="NF002295">
    <property type="entry name" value="PRK01222.1-1"/>
    <property type="match status" value="1"/>
</dbReference>
<dbReference type="GO" id="GO:0000162">
    <property type="term" value="P:L-tryptophan biosynthetic process"/>
    <property type="evidence" value="ECO:0007669"/>
    <property type="project" value="UniProtKB-UniRule"/>
</dbReference>
<evidence type="ECO:0000256" key="7">
    <source>
        <dbReference type="ARBA" id="ARBA00022822"/>
    </source>
</evidence>
<comment type="pathway">
    <text evidence="2 10">Amino-acid biosynthesis; L-tryptophan biosynthesis; L-tryptophan from chorismate: step 3/5.</text>
</comment>
<keyword evidence="13" id="KW-1185">Reference proteome</keyword>
<dbReference type="GO" id="GO:0004640">
    <property type="term" value="F:phosphoribosylanthranilate isomerase activity"/>
    <property type="evidence" value="ECO:0007669"/>
    <property type="project" value="UniProtKB-UniRule"/>
</dbReference>